<dbReference type="Proteomes" id="UP000006250">
    <property type="component" value="Unassembled WGS sequence"/>
</dbReference>
<dbReference type="RefSeq" id="WP_005995968.1">
    <property type="nucleotide sequence ID" value="NZ_AECZ01000032.1"/>
</dbReference>
<sequence precursor="true">MVRTTGILLAVLLLVFASVDFAAAKRLGGGGSFGNRRSFTTTRPNNSGAPSGFFGSQQQQSRPNPATATNPGGRFSRPGMGGMLGGLLVGGLLGSMLFGGGHAGGYGGPGLLDLILIGGGLFLLFRFLGRRRMASQSGPSMARTYEASPMREAAGSGWANLGAASSGPQAQAASGPNVPPGFDVEDFLSGAKTLFGRLQRSWSARDVSDIATFATPAFMEDVRRQAAEDPNPEPTDVLLVDAKLLEVRKMGETTIASAYFDTLMREDPKAGQPEQVREIWHFARRDDVPGDNWRLDAIQQLEG</sequence>
<dbReference type="Pfam" id="PF04280">
    <property type="entry name" value="Tim44"/>
    <property type="match status" value="1"/>
</dbReference>
<dbReference type="Gene3D" id="3.10.450.240">
    <property type="match status" value="1"/>
</dbReference>
<dbReference type="OrthoDB" id="5297955at2"/>
<keyword evidence="2" id="KW-0472">Membrane</keyword>
<dbReference type="PANTHER" id="PTHR41542">
    <property type="entry name" value="BLL5807 PROTEIN"/>
    <property type="match status" value="1"/>
</dbReference>
<evidence type="ECO:0000313" key="5">
    <source>
        <dbReference type="EMBL" id="EFL49799.1"/>
    </source>
</evidence>
<proteinExistence type="predicted"/>
<dbReference type="AlphaFoldDB" id="E1K0N5"/>
<feature type="compositionally biased region" description="Low complexity" evidence="1">
    <location>
        <begin position="51"/>
        <end position="61"/>
    </location>
</feature>
<dbReference type="PANTHER" id="PTHR41542:SF1">
    <property type="entry name" value="BLL5807 PROTEIN"/>
    <property type="match status" value="1"/>
</dbReference>
<feature type="signal peptide" evidence="3">
    <location>
        <begin position="1"/>
        <end position="22"/>
    </location>
</feature>
<dbReference type="InterPro" id="IPR007379">
    <property type="entry name" value="Tim44-like_dom"/>
</dbReference>
<dbReference type="SUPFAM" id="SSF54427">
    <property type="entry name" value="NTF2-like"/>
    <property type="match status" value="1"/>
</dbReference>
<feature type="transmembrane region" description="Helical" evidence="2">
    <location>
        <begin position="111"/>
        <end position="129"/>
    </location>
</feature>
<keyword evidence="3" id="KW-0732">Signal</keyword>
<feature type="compositionally biased region" description="Low complexity" evidence="1">
    <location>
        <begin position="162"/>
        <end position="176"/>
    </location>
</feature>
<comment type="caution">
    <text evidence="5">The sequence shown here is derived from an EMBL/GenBank/DDBJ whole genome shotgun (WGS) entry which is preliminary data.</text>
</comment>
<dbReference type="STRING" id="596151.DesfrDRAFT_3435"/>
<evidence type="ECO:0000256" key="3">
    <source>
        <dbReference type="SAM" id="SignalP"/>
    </source>
</evidence>
<protein>
    <submittedName>
        <fullName evidence="5">Import inner membrane translocase subunit Tim44</fullName>
    </submittedName>
</protein>
<accession>E1K0N5</accession>
<feature type="transmembrane region" description="Helical" evidence="2">
    <location>
        <begin position="80"/>
        <end position="99"/>
    </location>
</feature>
<keyword evidence="2" id="KW-1133">Transmembrane helix</keyword>
<feature type="domain" description="Tim44-like" evidence="4">
    <location>
        <begin position="169"/>
        <end position="300"/>
    </location>
</feature>
<keyword evidence="2" id="KW-0812">Transmembrane</keyword>
<feature type="compositionally biased region" description="Polar residues" evidence="1">
    <location>
        <begin position="40"/>
        <end position="49"/>
    </location>
</feature>
<feature type="chain" id="PRO_5003148399" evidence="3">
    <location>
        <begin position="23"/>
        <end position="303"/>
    </location>
</feature>
<reference evidence="5 6" key="1">
    <citation type="submission" date="2010-08" db="EMBL/GenBank/DDBJ databases">
        <title>The draft genome of Desulfovibrio fructosovorans JJ.</title>
        <authorList>
            <consortium name="US DOE Joint Genome Institute (JGI-PGF)"/>
            <person name="Lucas S."/>
            <person name="Copeland A."/>
            <person name="Lapidus A."/>
            <person name="Cheng J.-F."/>
            <person name="Bruce D."/>
            <person name="Goodwin L."/>
            <person name="Pitluck S."/>
            <person name="Land M.L."/>
            <person name="Hauser L."/>
            <person name="Chang Y.-J."/>
            <person name="Jeffries C."/>
            <person name="Wall J.D."/>
            <person name="Stahl D.A."/>
            <person name="Arkin A.P."/>
            <person name="Dehal P."/>
            <person name="Stolyar S.M."/>
            <person name="Hazen T.C."/>
            <person name="Woyke T.J."/>
        </authorList>
    </citation>
    <scope>NUCLEOTIDE SEQUENCE [LARGE SCALE GENOMIC DNA]</scope>
    <source>
        <strain evidence="5 6">JJ</strain>
    </source>
</reference>
<dbReference type="InterPro" id="IPR032710">
    <property type="entry name" value="NTF2-like_dom_sf"/>
</dbReference>
<feature type="region of interest" description="Disordered" evidence="1">
    <location>
        <begin position="33"/>
        <end position="76"/>
    </location>
</feature>
<keyword evidence="6" id="KW-1185">Reference proteome</keyword>
<evidence type="ECO:0000259" key="4">
    <source>
        <dbReference type="SMART" id="SM00978"/>
    </source>
</evidence>
<evidence type="ECO:0000256" key="1">
    <source>
        <dbReference type="SAM" id="MobiDB-lite"/>
    </source>
</evidence>
<dbReference type="SMART" id="SM00978">
    <property type="entry name" value="Tim44"/>
    <property type="match status" value="1"/>
</dbReference>
<organism evidence="5 6">
    <name type="scientific">Solidesulfovibrio fructosivorans JJ]</name>
    <dbReference type="NCBI Taxonomy" id="596151"/>
    <lineage>
        <taxon>Bacteria</taxon>
        <taxon>Pseudomonadati</taxon>
        <taxon>Thermodesulfobacteriota</taxon>
        <taxon>Desulfovibrionia</taxon>
        <taxon>Desulfovibrionales</taxon>
        <taxon>Desulfovibrionaceae</taxon>
        <taxon>Solidesulfovibrio</taxon>
    </lineage>
</organism>
<feature type="region of interest" description="Disordered" evidence="1">
    <location>
        <begin position="158"/>
        <end position="178"/>
    </location>
</feature>
<evidence type="ECO:0000256" key="2">
    <source>
        <dbReference type="SAM" id="Phobius"/>
    </source>
</evidence>
<evidence type="ECO:0000313" key="6">
    <source>
        <dbReference type="Proteomes" id="UP000006250"/>
    </source>
</evidence>
<dbReference type="EMBL" id="AECZ01000032">
    <property type="protein sequence ID" value="EFL49799.1"/>
    <property type="molecule type" value="Genomic_DNA"/>
</dbReference>
<gene>
    <name evidence="5" type="ORF">DesfrDRAFT_3435</name>
</gene>
<name>E1K0N5_SOLFR</name>
<dbReference type="eggNOG" id="COG4395">
    <property type="taxonomic scope" value="Bacteria"/>
</dbReference>